<feature type="transmembrane region" description="Helical" evidence="1">
    <location>
        <begin position="12"/>
        <end position="36"/>
    </location>
</feature>
<keyword evidence="1" id="KW-0812">Transmembrane</keyword>
<organism evidence="2 3">
    <name type="scientific">Campylobacter phage CP20</name>
    <dbReference type="NCBI Taxonomy" id="2506428"/>
    <lineage>
        <taxon>Viruses</taxon>
        <taxon>Duplodnaviria</taxon>
        <taxon>Heunggongvirae</taxon>
        <taxon>Uroviricota</taxon>
        <taxon>Caudoviricetes</taxon>
        <taxon>Connertonviridae</taxon>
        <taxon>Firehammervirus</taxon>
        <taxon>Firehammervirus CPt10</taxon>
    </lineage>
</organism>
<accession>A0A410T7T9</accession>
<keyword evidence="1" id="KW-0472">Membrane</keyword>
<name>A0A410T7T9_9CAUD</name>
<keyword evidence="1" id="KW-1133">Transmembrane helix</keyword>
<sequence>MKNFKSKLGDNRFTFDLVYAVVAVVMMIAYPAYFIWG</sequence>
<proteinExistence type="predicted"/>
<dbReference type="EMBL" id="MK408758">
    <property type="protein sequence ID" value="QAU04890.1"/>
    <property type="molecule type" value="Genomic_DNA"/>
</dbReference>
<dbReference type="Proteomes" id="UP000290538">
    <property type="component" value="Segment"/>
</dbReference>
<reference evidence="2 3" key="1">
    <citation type="submission" date="2019-01" db="EMBL/GenBank/DDBJ databases">
        <title>Complete genome sequence of Campylobacter bacteriophage CP20.</title>
        <authorList>
            <person name="Connerton I.F."/>
        </authorList>
    </citation>
    <scope>NUCLEOTIDE SEQUENCE [LARGE SCALE GENOMIC DNA]</scope>
</reference>
<protein>
    <submittedName>
        <fullName evidence="2">Uncharacterized protein</fullName>
    </submittedName>
</protein>
<evidence type="ECO:0000313" key="2">
    <source>
        <dbReference type="EMBL" id="QAU04890.1"/>
    </source>
</evidence>
<evidence type="ECO:0000313" key="3">
    <source>
        <dbReference type="Proteomes" id="UP000290538"/>
    </source>
</evidence>
<evidence type="ECO:0000256" key="1">
    <source>
        <dbReference type="SAM" id="Phobius"/>
    </source>
</evidence>